<proteinExistence type="predicted"/>
<keyword evidence="3" id="KW-1185">Reference proteome</keyword>
<feature type="compositionally biased region" description="Low complexity" evidence="1">
    <location>
        <begin position="60"/>
        <end position="71"/>
    </location>
</feature>
<dbReference type="EMBL" id="NAJQ01000028">
    <property type="protein sequence ID" value="TKA82670.1"/>
    <property type="molecule type" value="Genomic_DNA"/>
</dbReference>
<dbReference type="Proteomes" id="UP000309340">
    <property type="component" value="Unassembled WGS sequence"/>
</dbReference>
<name>A0A4U0XXY2_9PEZI</name>
<evidence type="ECO:0000313" key="3">
    <source>
        <dbReference type="Proteomes" id="UP000309340"/>
    </source>
</evidence>
<evidence type="ECO:0000313" key="2">
    <source>
        <dbReference type="EMBL" id="TKA82670.1"/>
    </source>
</evidence>
<evidence type="ECO:0000256" key="1">
    <source>
        <dbReference type="SAM" id="MobiDB-lite"/>
    </source>
</evidence>
<reference evidence="2 3" key="1">
    <citation type="submission" date="2017-03" db="EMBL/GenBank/DDBJ databases">
        <title>Genomes of endolithic fungi from Antarctica.</title>
        <authorList>
            <person name="Coleine C."/>
            <person name="Masonjones S."/>
            <person name="Stajich J.E."/>
        </authorList>
    </citation>
    <scope>NUCLEOTIDE SEQUENCE [LARGE SCALE GENOMIC DNA]</scope>
    <source>
        <strain evidence="2 3">CCFEE 5184</strain>
    </source>
</reference>
<feature type="compositionally biased region" description="Acidic residues" evidence="1">
    <location>
        <begin position="107"/>
        <end position="123"/>
    </location>
</feature>
<protein>
    <submittedName>
        <fullName evidence="2">Uncharacterized protein</fullName>
    </submittedName>
</protein>
<organism evidence="2 3">
    <name type="scientific">Friedmanniomyces simplex</name>
    <dbReference type="NCBI Taxonomy" id="329884"/>
    <lineage>
        <taxon>Eukaryota</taxon>
        <taxon>Fungi</taxon>
        <taxon>Dikarya</taxon>
        <taxon>Ascomycota</taxon>
        <taxon>Pezizomycotina</taxon>
        <taxon>Dothideomycetes</taxon>
        <taxon>Dothideomycetidae</taxon>
        <taxon>Mycosphaerellales</taxon>
        <taxon>Teratosphaeriaceae</taxon>
        <taxon>Friedmanniomyces</taxon>
    </lineage>
</organism>
<comment type="caution">
    <text evidence="2">The sequence shown here is derived from an EMBL/GenBank/DDBJ whole genome shotgun (WGS) entry which is preliminary data.</text>
</comment>
<sequence>MDISAALASEPQRAVHHDLLGLAPSPEKAEEEEGEREEQRRNPFNMSRQSSSQDLGRMDPVPVSPSTKVSSLAFHRRDRDGAGGGGEGYDYGGHDYGGYDYGGHDDRDDDDGDDNDDDDDDGNGDLGFAAAAAGGQGRTGRGRGTGRRKVIVERLEMVGSRRPVFEWC</sequence>
<accession>A0A4U0XXY2</accession>
<feature type="compositionally biased region" description="Gly residues" evidence="1">
    <location>
        <begin position="82"/>
        <end position="101"/>
    </location>
</feature>
<feature type="region of interest" description="Disordered" evidence="1">
    <location>
        <begin position="1"/>
        <end position="148"/>
    </location>
</feature>
<dbReference type="AlphaFoldDB" id="A0A4U0XXY2"/>
<feature type="compositionally biased region" description="Polar residues" evidence="1">
    <location>
        <begin position="42"/>
        <end position="54"/>
    </location>
</feature>
<gene>
    <name evidence="2" type="ORF">B0A55_01474</name>
</gene>